<evidence type="ECO:0000313" key="2">
    <source>
        <dbReference type="EMBL" id="KDN18787.1"/>
    </source>
</evidence>
<dbReference type="EMBL" id="JMQI01000062">
    <property type="protein sequence ID" value="KDN18787.1"/>
    <property type="molecule type" value="Genomic_DNA"/>
</dbReference>
<dbReference type="SUPFAM" id="SSF53850">
    <property type="entry name" value="Periplasmic binding protein-like II"/>
    <property type="match status" value="1"/>
</dbReference>
<accession>A0A066TYX5</accession>
<dbReference type="Proteomes" id="UP000027345">
    <property type="component" value="Unassembled WGS sequence"/>
</dbReference>
<comment type="caution">
    <text evidence="2">The sequence shown here is derived from an EMBL/GenBank/DDBJ whole genome shotgun (WGS) entry which is preliminary data.</text>
</comment>
<feature type="domain" description="VWFA" evidence="1">
    <location>
        <begin position="311"/>
        <end position="473"/>
    </location>
</feature>
<dbReference type="AlphaFoldDB" id="A0A066TYX5"/>
<dbReference type="SMART" id="SM00327">
    <property type="entry name" value="VWA"/>
    <property type="match status" value="1"/>
</dbReference>
<dbReference type="SUPFAM" id="SSF53300">
    <property type="entry name" value="vWA-like"/>
    <property type="match status" value="1"/>
</dbReference>
<dbReference type="CDD" id="cd00198">
    <property type="entry name" value="vWFA"/>
    <property type="match status" value="1"/>
</dbReference>
<evidence type="ECO:0000313" key="3">
    <source>
        <dbReference type="Proteomes" id="UP000027345"/>
    </source>
</evidence>
<sequence length="479" mass="50903">MPVVRAVLVLVLLLSACGPGGPEGTKLTVLATAELADLGPVLADLRRDTGVELAMDYRDTMTAAAELNRGFDLAWLPTGRFLRLRDAEPKLTTSIMLSPLVLGVKAGEAAKLGARPTWADIADRAAGGGLRFGMADPHVSGSGMAALIGVATAAAGTGAALRPEDVRCDRIQGFLAGRAFDAPDVSGEYVRRQDEAGGIVAPEAAILALNASGRLREPLQVVHPRDGSVLEDYPLMLVNPDRRAAYDKVVGWLRTPAAQRAIMDRTFRRPADPAVPRRAELAAPIGDPLYFPDRQEVLDRLLRAYDRAGTGRQVIFVLDYSLSMAGPRVAALRRAFAALSGFDRFYAGENVTIIRFAGQVLEERTVTVARQEDVDALQAVVGSADLRPHTAIWAALERAYRIAKPGASIVLMTDGENNAGPGLDAFLGGRHDAGPTYAIRFGEADPAELGRVTAATGGRVVDGDAESLTEAVKELRGCR</sequence>
<dbReference type="STRING" id="287986.DV20_29810"/>
<dbReference type="Gene3D" id="3.40.50.410">
    <property type="entry name" value="von Willebrand factor, type A domain"/>
    <property type="match status" value="1"/>
</dbReference>
<dbReference type="eggNOG" id="COG2304">
    <property type="taxonomic scope" value="Bacteria"/>
</dbReference>
<evidence type="ECO:0000259" key="1">
    <source>
        <dbReference type="SMART" id="SM00327"/>
    </source>
</evidence>
<dbReference type="InterPro" id="IPR002035">
    <property type="entry name" value="VWF_A"/>
</dbReference>
<protein>
    <recommendedName>
        <fullName evidence="1">VWFA domain-containing protein</fullName>
    </recommendedName>
</protein>
<dbReference type="InterPro" id="IPR036465">
    <property type="entry name" value="vWFA_dom_sf"/>
</dbReference>
<keyword evidence="3" id="KW-1185">Reference proteome</keyword>
<dbReference type="Pfam" id="PF13531">
    <property type="entry name" value="SBP_bac_11"/>
    <property type="match status" value="1"/>
</dbReference>
<reference evidence="2 3" key="1">
    <citation type="submission" date="2014-05" db="EMBL/GenBank/DDBJ databases">
        <title>Draft genome sequence of Amycolatopsis rifamycinica DSM 46095.</title>
        <authorList>
            <person name="Lal R."/>
            <person name="Saxena A."/>
            <person name="Kumari R."/>
            <person name="Mukherjee U."/>
            <person name="Singh P."/>
            <person name="Sangwan N."/>
            <person name="Mahato N.K."/>
        </authorList>
    </citation>
    <scope>NUCLEOTIDE SEQUENCE [LARGE SCALE GENOMIC DNA]</scope>
    <source>
        <strain evidence="2 3">DSM 46095</strain>
    </source>
</reference>
<name>A0A066TYX5_9PSEU</name>
<organism evidence="2 3">
    <name type="scientific">Amycolatopsis rifamycinica</name>
    <dbReference type="NCBI Taxonomy" id="287986"/>
    <lineage>
        <taxon>Bacteria</taxon>
        <taxon>Bacillati</taxon>
        <taxon>Actinomycetota</taxon>
        <taxon>Actinomycetes</taxon>
        <taxon>Pseudonocardiales</taxon>
        <taxon>Pseudonocardiaceae</taxon>
        <taxon>Amycolatopsis</taxon>
    </lineage>
</organism>
<proteinExistence type="predicted"/>
<dbReference type="Pfam" id="PF13519">
    <property type="entry name" value="VWA_2"/>
    <property type="match status" value="1"/>
</dbReference>
<gene>
    <name evidence="2" type="ORF">DV20_29810</name>
</gene>
<dbReference type="PROSITE" id="PS51257">
    <property type="entry name" value="PROKAR_LIPOPROTEIN"/>
    <property type="match status" value="1"/>
</dbReference>